<dbReference type="EMBL" id="CP084930">
    <property type="protein sequence ID" value="USI74379.1"/>
    <property type="molecule type" value="Genomic_DNA"/>
</dbReference>
<name>A0ABY4XBP7_9SPHN</name>
<dbReference type="Proteomes" id="UP001056937">
    <property type="component" value="Chromosome 1"/>
</dbReference>
<gene>
    <name evidence="1" type="ORF">LHA26_08000</name>
</gene>
<proteinExistence type="predicted"/>
<reference evidence="1" key="1">
    <citation type="journal article" date="2022" name="Toxins">
        <title>Genomic Analysis of Sphingopyxis sp. USTB-05 for Biodegrading Cyanobacterial Hepatotoxins.</title>
        <authorList>
            <person name="Liu C."/>
            <person name="Xu Q."/>
            <person name="Zhao Z."/>
            <person name="Zhang H."/>
            <person name="Liu X."/>
            <person name="Yin C."/>
            <person name="Liu Y."/>
            <person name="Yan H."/>
        </authorList>
    </citation>
    <scope>NUCLEOTIDE SEQUENCE</scope>
    <source>
        <strain evidence="1">NBD5</strain>
    </source>
</reference>
<sequence length="59" mass="6683">MMMVPADPAARDFAIDCFLADWRAGRLDRGEAQLLRAELRNIGDVRRLERVARVIDGRG</sequence>
<evidence type="ECO:0000313" key="2">
    <source>
        <dbReference type="Proteomes" id="UP001056937"/>
    </source>
</evidence>
<dbReference type="RefSeq" id="WP_252168182.1">
    <property type="nucleotide sequence ID" value="NZ_CP084930.1"/>
</dbReference>
<accession>A0ABY4XBP7</accession>
<evidence type="ECO:0000313" key="1">
    <source>
        <dbReference type="EMBL" id="USI74379.1"/>
    </source>
</evidence>
<organism evidence="1 2">
    <name type="scientific">Sphingomonas morindae</name>
    <dbReference type="NCBI Taxonomy" id="1541170"/>
    <lineage>
        <taxon>Bacteria</taxon>
        <taxon>Pseudomonadati</taxon>
        <taxon>Pseudomonadota</taxon>
        <taxon>Alphaproteobacteria</taxon>
        <taxon>Sphingomonadales</taxon>
        <taxon>Sphingomonadaceae</taxon>
        <taxon>Sphingomonas</taxon>
    </lineage>
</organism>
<keyword evidence="2" id="KW-1185">Reference proteome</keyword>
<protein>
    <submittedName>
        <fullName evidence="1">Uncharacterized protein</fullName>
    </submittedName>
</protein>